<name>W0RLG3_9BACT</name>
<dbReference type="SUPFAM" id="SSF47384">
    <property type="entry name" value="Homodimeric domain of signal transducing histidine kinase"/>
    <property type="match status" value="1"/>
</dbReference>
<keyword evidence="15" id="KW-0175">Coiled coil</keyword>
<dbReference type="InterPro" id="IPR029016">
    <property type="entry name" value="GAF-like_dom_sf"/>
</dbReference>
<dbReference type="CDD" id="cd00082">
    <property type="entry name" value="HisKA"/>
    <property type="match status" value="1"/>
</dbReference>
<dbReference type="Pfam" id="PF00512">
    <property type="entry name" value="HisKA"/>
    <property type="match status" value="1"/>
</dbReference>
<keyword evidence="5" id="KW-1003">Cell membrane</keyword>
<dbReference type="Pfam" id="PF13185">
    <property type="entry name" value="GAF_2"/>
    <property type="match status" value="1"/>
</dbReference>
<evidence type="ECO:0000256" key="4">
    <source>
        <dbReference type="ARBA" id="ARBA00012438"/>
    </source>
</evidence>
<dbReference type="Gene3D" id="1.10.287.130">
    <property type="match status" value="1"/>
</dbReference>
<dbReference type="PANTHER" id="PTHR43711:SF26">
    <property type="entry name" value="SENSOR HISTIDINE KINASE RCSC"/>
    <property type="match status" value="1"/>
</dbReference>
<dbReference type="EC" id="2.7.13.3" evidence="4"/>
<proteinExistence type="predicted"/>
<evidence type="ECO:0000256" key="10">
    <source>
        <dbReference type="ARBA" id="ARBA00022777"/>
    </source>
</evidence>
<keyword evidence="10" id="KW-0418">Kinase</keyword>
<dbReference type="PANTHER" id="PTHR43711">
    <property type="entry name" value="TWO-COMPONENT HISTIDINE KINASE"/>
    <property type="match status" value="1"/>
</dbReference>
<keyword evidence="8 16" id="KW-0812">Transmembrane</keyword>
<evidence type="ECO:0000256" key="7">
    <source>
        <dbReference type="ARBA" id="ARBA00022679"/>
    </source>
</evidence>
<feature type="coiled-coil region" evidence="15">
    <location>
        <begin position="122"/>
        <end position="153"/>
    </location>
</feature>
<evidence type="ECO:0000256" key="1">
    <source>
        <dbReference type="ARBA" id="ARBA00000085"/>
    </source>
</evidence>
<dbReference type="Gene3D" id="1.20.120.620">
    <property type="entry name" value="Backbone structure of the membrane domain of e. Coli histidine kinase receptor kdpd"/>
    <property type="match status" value="1"/>
</dbReference>
<evidence type="ECO:0000256" key="15">
    <source>
        <dbReference type="SAM" id="Coils"/>
    </source>
</evidence>
<feature type="transmembrane region" description="Helical" evidence="16">
    <location>
        <begin position="20"/>
        <end position="41"/>
    </location>
</feature>
<dbReference type="PROSITE" id="PS50109">
    <property type="entry name" value="HIS_KIN"/>
    <property type="match status" value="1"/>
</dbReference>
<dbReference type="AlphaFoldDB" id="W0RLG3"/>
<dbReference type="Gene3D" id="3.30.565.10">
    <property type="entry name" value="Histidine kinase-like ATPase, C-terminal domain"/>
    <property type="match status" value="1"/>
</dbReference>
<dbReference type="SUPFAM" id="SSF55874">
    <property type="entry name" value="ATPase domain of HSP90 chaperone/DNA topoisomerase II/histidine kinase"/>
    <property type="match status" value="1"/>
</dbReference>
<dbReference type="InterPro" id="IPR004358">
    <property type="entry name" value="Sig_transdc_His_kin-like_C"/>
</dbReference>
<evidence type="ECO:0000256" key="8">
    <source>
        <dbReference type="ARBA" id="ARBA00022692"/>
    </source>
</evidence>
<keyword evidence="12 16" id="KW-1133">Transmembrane helix</keyword>
<keyword evidence="11 18" id="KW-0067">ATP-binding</keyword>
<dbReference type="SMART" id="SM00065">
    <property type="entry name" value="GAF"/>
    <property type="match status" value="2"/>
</dbReference>
<dbReference type="Gene3D" id="3.30.450.40">
    <property type="match status" value="2"/>
</dbReference>
<dbReference type="InterPro" id="IPR003661">
    <property type="entry name" value="HisK_dim/P_dom"/>
</dbReference>
<dbReference type="EMBL" id="CP007128">
    <property type="protein sequence ID" value="AHG90258.1"/>
    <property type="molecule type" value="Genomic_DNA"/>
</dbReference>
<evidence type="ECO:0000256" key="12">
    <source>
        <dbReference type="ARBA" id="ARBA00022989"/>
    </source>
</evidence>
<gene>
    <name evidence="18" type="ORF">J421_2721</name>
</gene>
<dbReference type="CDD" id="cd16922">
    <property type="entry name" value="HATPase_EvgS-ArcB-TorS-like"/>
    <property type="match status" value="1"/>
</dbReference>
<dbReference type="FunFam" id="3.30.450.40:FF:000035">
    <property type="entry name" value="PAS sensor protein"/>
    <property type="match status" value="1"/>
</dbReference>
<dbReference type="Proteomes" id="UP000019151">
    <property type="component" value="Chromosome"/>
</dbReference>
<evidence type="ECO:0000313" key="18">
    <source>
        <dbReference type="EMBL" id="AHG90258.1"/>
    </source>
</evidence>
<dbReference type="Pfam" id="PF13493">
    <property type="entry name" value="DUF4118"/>
    <property type="match status" value="1"/>
</dbReference>
<feature type="transmembrane region" description="Helical" evidence="16">
    <location>
        <begin position="48"/>
        <end position="75"/>
    </location>
</feature>
<dbReference type="InterPro" id="IPR003594">
    <property type="entry name" value="HATPase_dom"/>
</dbReference>
<dbReference type="SMART" id="SM00387">
    <property type="entry name" value="HATPase_c"/>
    <property type="match status" value="1"/>
</dbReference>
<dbReference type="KEGG" id="gba:J421_2721"/>
<keyword evidence="9" id="KW-0547">Nucleotide-binding</keyword>
<dbReference type="SUPFAM" id="SSF55781">
    <property type="entry name" value="GAF domain-like"/>
    <property type="match status" value="2"/>
</dbReference>
<protein>
    <recommendedName>
        <fullName evidence="4">histidine kinase</fullName>
        <ecNumber evidence="4">2.7.13.3</ecNumber>
    </recommendedName>
</protein>
<evidence type="ECO:0000256" key="14">
    <source>
        <dbReference type="ARBA" id="ARBA00023136"/>
    </source>
</evidence>
<feature type="transmembrane region" description="Helical" evidence="16">
    <location>
        <begin position="87"/>
        <end position="112"/>
    </location>
</feature>
<accession>W0RLG3</accession>
<dbReference type="FunFam" id="3.30.565.10:FF:000023">
    <property type="entry name" value="PAS domain-containing sensor histidine kinase"/>
    <property type="match status" value="1"/>
</dbReference>
<evidence type="ECO:0000256" key="13">
    <source>
        <dbReference type="ARBA" id="ARBA00023012"/>
    </source>
</evidence>
<dbReference type="RefSeq" id="WP_025411728.1">
    <property type="nucleotide sequence ID" value="NZ_CP007128.1"/>
</dbReference>
<keyword evidence="7" id="KW-0808">Transferase</keyword>
<dbReference type="InterPro" id="IPR036890">
    <property type="entry name" value="HATPase_C_sf"/>
</dbReference>
<dbReference type="InterPro" id="IPR025201">
    <property type="entry name" value="KdpD_TM"/>
</dbReference>
<dbReference type="STRING" id="861299.J421_2721"/>
<sequence>MNLVTRELRAARAAPAWRRVAASAGVWLLALVGTIVLRAYLHRANFAIFWIAVLYAAWYAGFRAALGAALLSLIAVEYVLSPPVFEFAVPALSSVVTFAIFVGASGLVSALAASLARSQRLSDEQTLQLQEQAAELEAQMEEAQVMSEELGATNTSLERALREADDARSAEQIAADRARRLLAVTSGLSRAMTVEEVADVIFREGLSAAGADAGSLALVRHARSAANDADLHDAWLEVVRTHGYAAPIVDAFRRFPLRAGRPLSDALLTGAPVLLASRDEWRARYAERLVNLDELGYEALATIPITSGGRTLGAVSASFRQRVAFDEGTRTFLATLGEQCGLALARALAYEAERRAREASQFISEASRVLSASLEYETTLRAVAAAAVPVLGDWCAVDVVRDPTRGDWPPDLERVAIVHRDPEKMALGLELMRRYPTDWSQAEGIPRVLRERVPLFIPVVTDELLAGGARDAEQLRLMRALQFASIIVVPLVARDVTLGALTLCMTQSGRRYDDADLALAQDLAQRAAVAVDNARLYRDAERARAEAEAASLAKTQFLSTMSHELRTPLNAILGYAELLEMGVRGPVSPAQLDDLARVRRSATVLMSLVNDVLNFARIEAGQVEFDIEPVRVDQALADLETLVAPQLQQKAIRYEYRPCGDAPRVRADADRLKQIMTNLLTNALKFTDEGGRITVSCDATDDAVVRVRVADSGRGIPRDRLVDIFEPFVQVDRHLTHASQQGVGLGLAISRDLARAMDGDLTVESSIGEGSTFTLSLPRADGRPA</sequence>
<evidence type="ECO:0000256" key="2">
    <source>
        <dbReference type="ARBA" id="ARBA00004141"/>
    </source>
</evidence>
<dbReference type="InterPro" id="IPR050736">
    <property type="entry name" value="Sensor_HK_Regulatory"/>
</dbReference>
<evidence type="ECO:0000259" key="17">
    <source>
        <dbReference type="PROSITE" id="PS50109"/>
    </source>
</evidence>
<dbReference type="InterPro" id="IPR003018">
    <property type="entry name" value="GAF"/>
</dbReference>
<evidence type="ECO:0000313" key="19">
    <source>
        <dbReference type="Proteomes" id="UP000019151"/>
    </source>
</evidence>
<evidence type="ECO:0000256" key="6">
    <source>
        <dbReference type="ARBA" id="ARBA00022553"/>
    </source>
</evidence>
<dbReference type="Pfam" id="PF01590">
    <property type="entry name" value="GAF"/>
    <property type="match status" value="1"/>
</dbReference>
<dbReference type="OrthoDB" id="9813151at2"/>
<dbReference type="GO" id="GO:0000155">
    <property type="term" value="F:phosphorelay sensor kinase activity"/>
    <property type="evidence" value="ECO:0007669"/>
    <property type="project" value="InterPro"/>
</dbReference>
<evidence type="ECO:0000256" key="5">
    <source>
        <dbReference type="ARBA" id="ARBA00022475"/>
    </source>
</evidence>
<dbReference type="Pfam" id="PF02518">
    <property type="entry name" value="HATPase_c"/>
    <property type="match status" value="1"/>
</dbReference>
<comment type="subcellular location">
    <subcellularLocation>
        <location evidence="3">Cell membrane</location>
    </subcellularLocation>
    <subcellularLocation>
        <location evidence="2">Membrane</location>
        <topology evidence="2">Multi-pass membrane protein</topology>
    </subcellularLocation>
</comment>
<organism evidence="18 19">
    <name type="scientific">Gemmatirosa kalamazoonensis</name>
    <dbReference type="NCBI Taxonomy" id="861299"/>
    <lineage>
        <taxon>Bacteria</taxon>
        <taxon>Pseudomonadati</taxon>
        <taxon>Gemmatimonadota</taxon>
        <taxon>Gemmatimonadia</taxon>
        <taxon>Gemmatimonadales</taxon>
        <taxon>Gemmatimonadaceae</taxon>
        <taxon>Gemmatirosa</taxon>
    </lineage>
</organism>
<keyword evidence="14 16" id="KW-0472">Membrane</keyword>
<dbReference type="InParanoid" id="W0RLG3"/>
<comment type="catalytic activity">
    <reaction evidence="1">
        <text>ATP + protein L-histidine = ADP + protein N-phospho-L-histidine.</text>
        <dbReference type="EC" id="2.7.13.3"/>
    </reaction>
</comment>
<dbReference type="InterPro" id="IPR036097">
    <property type="entry name" value="HisK_dim/P_sf"/>
</dbReference>
<dbReference type="eggNOG" id="COG2205">
    <property type="taxonomic scope" value="Bacteria"/>
</dbReference>
<keyword evidence="13" id="KW-0902">Two-component regulatory system</keyword>
<keyword evidence="6" id="KW-0597">Phosphoprotein</keyword>
<dbReference type="InterPro" id="IPR038318">
    <property type="entry name" value="KdpD_sf"/>
</dbReference>
<keyword evidence="19" id="KW-1185">Reference proteome</keyword>
<dbReference type="GO" id="GO:0005524">
    <property type="term" value="F:ATP binding"/>
    <property type="evidence" value="ECO:0007669"/>
    <property type="project" value="UniProtKB-KW"/>
</dbReference>
<dbReference type="SMART" id="SM00388">
    <property type="entry name" value="HisKA"/>
    <property type="match status" value="1"/>
</dbReference>
<reference evidence="18 19" key="1">
    <citation type="journal article" date="2014" name="Genome Announc.">
        <title>Genome Sequence and Methylome of Soil Bacterium Gemmatirosa kalamazoonensis KBS708T, a Member of the Rarely Cultivated Gemmatimonadetes Phylum.</title>
        <authorList>
            <person name="Debruyn J.M."/>
            <person name="Radosevich M."/>
            <person name="Wommack K.E."/>
            <person name="Polson S.W."/>
            <person name="Hauser L.J."/>
            <person name="Fawaz M.N."/>
            <person name="Korlach J."/>
            <person name="Tsai Y.C."/>
        </authorList>
    </citation>
    <scope>NUCLEOTIDE SEQUENCE [LARGE SCALE GENOMIC DNA]</scope>
    <source>
        <strain evidence="18 19">KBS708</strain>
    </source>
</reference>
<dbReference type="PRINTS" id="PR00344">
    <property type="entry name" value="BCTRLSENSOR"/>
</dbReference>
<feature type="domain" description="Histidine kinase" evidence="17">
    <location>
        <begin position="560"/>
        <end position="781"/>
    </location>
</feature>
<dbReference type="GO" id="GO:0005886">
    <property type="term" value="C:plasma membrane"/>
    <property type="evidence" value="ECO:0007669"/>
    <property type="project" value="UniProtKB-SubCell"/>
</dbReference>
<evidence type="ECO:0000256" key="3">
    <source>
        <dbReference type="ARBA" id="ARBA00004236"/>
    </source>
</evidence>
<evidence type="ECO:0000256" key="11">
    <source>
        <dbReference type="ARBA" id="ARBA00022840"/>
    </source>
</evidence>
<evidence type="ECO:0000256" key="9">
    <source>
        <dbReference type="ARBA" id="ARBA00022741"/>
    </source>
</evidence>
<dbReference type="HOGENOM" id="CLU_000445_114_44_0"/>
<dbReference type="InterPro" id="IPR005467">
    <property type="entry name" value="His_kinase_dom"/>
</dbReference>
<evidence type="ECO:0000256" key="16">
    <source>
        <dbReference type="SAM" id="Phobius"/>
    </source>
</evidence>